<evidence type="ECO:0000313" key="10">
    <source>
        <dbReference type="Proteomes" id="UP000001058"/>
    </source>
</evidence>
<dbReference type="GO" id="GO:0016020">
    <property type="term" value="C:membrane"/>
    <property type="evidence" value="ECO:0007669"/>
    <property type="project" value="UniProtKB-SubCell"/>
</dbReference>
<feature type="compositionally biased region" description="Pro residues" evidence="7">
    <location>
        <begin position="60"/>
        <end position="74"/>
    </location>
</feature>
<dbReference type="PANTHER" id="PTHR23033:SF50">
    <property type="entry name" value="HEXOSYLTRANSFERASE"/>
    <property type="match status" value="1"/>
</dbReference>
<feature type="chain" id="PRO_5003124106" evidence="8">
    <location>
        <begin position="22"/>
        <end position="473"/>
    </location>
</feature>
<accession>D8U287</accession>
<sequence length="473" mass="51791">MGWLIKLCSILLLGAASLSDALWQPSHATRNITVDELLVYGVVPDPGPIPAVDCGTDCGPSPPISLPPPPPPPSIDTHGSPRHGFIHVNGLNGTPNASIGAQIPDEDFIFAAGTCMKRIRLAFASRAWRGPAVRAFFLTDAETPLQDLNARGAAAAEVHFGDTYKWLLYGDDDTVFFLDAVKEMLSQLDLDPEQPIALSDNLWSFERHPNANAPRCLPCRTANQSLPSMEKIFLSAPGRADIRATYHHQMWLQQLRVKQQLQQQGQGQDEKESAAAADPVPRISKEEYLAFARNTTQFATAHGGAGMIFSVGLMRSIAYRDALACFLTFTHAPGGDQMVSECLWRHGFAFTEPGHVVRRKYDYQYVVFGGAPRLPMLLGLPPHGSVIDLDRIGRGPLSVADGAYCNSLCRWMLRHAVSLHLSARLSKDVKAFRKAPAIEQDLYLTRHRRHVSRTAYTATPSCARAAGLSPARS</sequence>
<dbReference type="RefSeq" id="XP_002952838.1">
    <property type="nucleotide sequence ID" value="XM_002952792.1"/>
</dbReference>
<keyword evidence="5" id="KW-1133">Transmembrane helix</keyword>
<dbReference type="InParanoid" id="D8U287"/>
<dbReference type="PANTHER" id="PTHR23033">
    <property type="entry name" value="BETA1,3-GALACTOSYLTRANSFERASE"/>
    <property type="match status" value="1"/>
</dbReference>
<dbReference type="AlphaFoldDB" id="D8U287"/>
<dbReference type="GeneID" id="9627436"/>
<feature type="signal peptide" evidence="8">
    <location>
        <begin position="1"/>
        <end position="21"/>
    </location>
</feature>
<dbReference type="InterPro" id="IPR026050">
    <property type="entry name" value="C1GALT1/C1GALT1_chp1"/>
</dbReference>
<evidence type="ECO:0000256" key="7">
    <source>
        <dbReference type="SAM" id="MobiDB-lite"/>
    </source>
</evidence>
<name>D8U287_VOLCA</name>
<keyword evidence="10" id="KW-1185">Reference proteome</keyword>
<evidence type="ECO:0000313" key="9">
    <source>
        <dbReference type="EMBL" id="EFJ46088.1"/>
    </source>
</evidence>
<evidence type="ECO:0000256" key="5">
    <source>
        <dbReference type="ARBA" id="ARBA00022989"/>
    </source>
</evidence>
<comment type="subcellular location">
    <subcellularLocation>
        <location evidence="1">Membrane</location>
        <topology evidence="1">Single-pass type II membrane protein</topology>
    </subcellularLocation>
</comment>
<evidence type="ECO:0000256" key="3">
    <source>
        <dbReference type="ARBA" id="ARBA00022692"/>
    </source>
</evidence>
<comment type="similarity">
    <text evidence="2">Belongs to the glycosyltransferase 31 family. Beta3-Gal-T subfamily.</text>
</comment>
<evidence type="ECO:0000256" key="2">
    <source>
        <dbReference type="ARBA" id="ARBA00006462"/>
    </source>
</evidence>
<dbReference type="Proteomes" id="UP000001058">
    <property type="component" value="Unassembled WGS sequence"/>
</dbReference>
<protein>
    <submittedName>
        <fullName evidence="9">Uncharacterized protein</fullName>
    </submittedName>
</protein>
<dbReference type="KEGG" id="vcn:VOLCADRAFT_93485"/>
<dbReference type="OrthoDB" id="421979at2759"/>
<feature type="region of interest" description="Disordered" evidence="7">
    <location>
        <begin position="58"/>
        <end position="78"/>
    </location>
</feature>
<keyword evidence="3" id="KW-0812">Transmembrane</keyword>
<evidence type="ECO:0000256" key="1">
    <source>
        <dbReference type="ARBA" id="ARBA00004606"/>
    </source>
</evidence>
<evidence type="ECO:0000256" key="8">
    <source>
        <dbReference type="SAM" id="SignalP"/>
    </source>
</evidence>
<gene>
    <name evidence="9" type="ORF">VOLCADRAFT_93485</name>
</gene>
<keyword evidence="6" id="KW-0472">Membrane</keyword>
<evidence type="ECO:0000256" key="6">
    <source>
        <dbReference type="ARBA" id="ARBA00023136"/>
    </source>
</evidence>
<reference evidence="9 10" key="1">
    <citation type="journal article" date="2010" name="Science">
        <title>Genomic analysis of organismal complexity in the multicellular green alga Volvox carteri.</title>
        <authorList>
            <person name="Prochnik S.E."/>
            <person name="Umen J."/>
            <person name="Nedelcu A.M."/>
            <person name="Hallmann A."/>
            <person name="Miller S.M."/>
            <person name="Nishii I."/>
            <person name="Ferris P."/>
            <person name="Kuo A."/>
            <person name="Mitros T."/>
            <person name="Fritz-Laylin L.K."/>
            <person name="Hellsten U."/>
            <person name="Chapman J."/>
            <person name="Simakov O."/>
            <person name="Rensing S.A."/>
            <person name="Terry A."/>
            <person name="Pangilinan J."/>
            <person name="Kapitonov V."/>
            <person name="Jurka J."/>
            <person name="Salamov A."/>
            <person name="Shapiro H."/>
            <person name="Schmutz J."/>
            <person name="Grimwood J."/>
            <person name="Lindquist E."/>
            <person name="Lucas S."/>
            <person name="Grigoriev I.V."/>
            <person name="Schmitt R."/>
            <person name="Kirk D."/>
            <person name="Rokhsar D.S."/>
        </authorList>
    </citation>
    <scope>NUCLEOTIDE SEQUENCE [LARGE SCALE GENOMIC DNA]</scope>
    <source>
        <strain evidence="10">f. Nagariensis / Eve</strain>
    </source>
</reference>
<proteinExistence type="inferred from homology"/>
<evidence type="ECO:0000256" key="4">
    <source>
        <dbReference type="ARBA" id="ARBA00022968"/>
    </source>
</evidence>
<organism evidence="10">
    <name type="scientific">Volvox carteri f. nagariensis</name>
    <dbReference type="NCBI Taxonomy" id="3068"/>
    <lineage>
        <taxon>Eukaryota</taxon>
        <taxon>Viridiplantae</taxon>
        <taxon>Chlorophyta</taxon>
        <taxon>core chlorophytes</taxon>
        <taxon>Chlorophyceae</taxon>
        <taxon>CS clade</taxon>
        <taxon>Chlamydomonadales</taxon>
        <taxon>Volvocaceae</taxon>
        <taxon>Volvox</taxon>
    </lineage>
</organism>
<keyword evidence="8" id="KW-0732">Signal</keyword>
<keyword evidence="4" id="KW-0735">Signal-anchor</keyword>
<dbReference type="EMBL" id="GL378353">
    <property type="protein sequence ID" value="EFJ46088.1"/>
    <property type="molecule type" value="Genomic_DNA"/>
</dbReference>
<dbReference type="Gene3D" id="3.90.550.50">
    <property type="match status" value="1"/>
</dbReference>